<reference evidence="1" key="1">
    <citation type="submission" date="2024-01" db="EMBL/GenBank/DDBJ databases">
        <title>The first autotrophic representatives of the genus Thermodesulfovibrio.</title>
        <authorList>
            <person name="Maltseva A.I."/>
            <person name="Elcheninov A.G."/>
            <person name="Kublanov I.V."/>
            <person name="Lebedinsky A.V."/>
            <person name="Frolov E.N."/>
        </authorList>
    </citation>
    <scope>NUCLEOTIDE SEQUENCE</scope>
    <source>
        <strain evidence="1">3907-1M</strain>
    </source>
</reference>
<organism evidence="1">
    <name type="scientific">Thermodesulfovibrio autotrophicus</name>
    <dbReference type="NCBI Taxonomy" id="3118333"/>
    <lineage>
        <taxon>Bacteria</taxon>
        <taxon>Pseudomonadati</taxon>
        <taxon>Nitrospirota</taxon>
        <taxon>Thermodesulfovibrionia</taxon>
        <taxon>Thermodesulfovibrionales</taxon>
        <taxon>Thermodesulfovibrionaceae</taxon>
        <taxon>Thermodesulfovibrio</taxon>
    </lineage>
</organism>
<dbReference type="KEGG" id="taut:V4D30_00975"/>
<dbReference type="AlphaFoldDB" id="A0AAU8GWH3"/>
<protein>
    <recommendedName>
        <fullName evidence="2">C-type lectin domain-containing protein</fullName>
    </recommendedName>
</protein>
<dbReference type="RefSeq" id="WP_353684389.1">
    <property type="nucleotide sequence ID" value="NZ_CP144373.1"/>
</dbReference>
<sequence length="669" mass="73809">MRSNVFIGLLTLVIFICFCINSLTAGDSDPKTAAQSSRDLLKQRAGSEESLRKNLMNPLLGSDLLKTLDQSLSGQVQLVCPSSKEFLTVLIKPKGTGDFDADVYWDSDLDGKMDKAAAFYNISGICTNGFITCDPGTWMNCRPQLFIYNEETKQLTTELVGLTDLSGCFCINSSCGSNLVWTNIGYVLKIFGGAVAGAFQQANPRYAVSDARLDGAVIYFYGQKTKDCTIAEGGSGALSPEVYYKSPMSIGNAVESLVISQQSQPDSYYNLIVAANQQTQFVLNSCAVTRNTNELRLGLYDIISPVSGNGGQVRACGEKCIQVVLGWEGDDYWCGCCDIHQLYYDLLIKKPDKIKSARIVYAAWDDWIQFWLNDTLAWNGPYGNWTSPTGGPPGACELSTSWRWELNVDVTPYFNAVAPNSILRTKTKVAVCGCGEGYGLVNVEVQDYCEKQESISDTCSTFEQDPTCVLKDEIIDGVYTVKNGIRTGLRPLPQCRVFCGQQYCPDYWRIERIYTCISQGVDLSKAKQRLATIVPSTQYNESQGQITFNDIRYENNQWKSYPNQIFLVGTETKSDACEQACRVRVAMKDTQVGIAGNVNARQAGQTGQYVYYYRTCEKGVCPVQAGEEMDIPCRCMNDFGAASTLLQTLRLAGQDMICTSGNVKTLPGY</sequence>
<dbReference type="EMBL" id="CP144373">
    <property type="protein sequence ID" value="XCH46866.1"/>
    <property type="molecule type" value="Genomic_DNA"/>
</dbReference>
<accession>A0AAU8GWH3</accession>
<proteinExistence type="predicted"/>
<evidence type="ECO:0008006" key="2">
    <source>
        <dbReference type="Google" id="ProtNLM"/>
    </source>
</evidence>
<gene>
    <name evidence="1" type="ORF">V4D30_00975</name>
</gene>
<name>A0AAU8GWH3_9BACT</name>
<evidence type="ECO:0000313" key="1">
    <source>
        <dbReference type="EMBL" id="XCH46866.1"/>
    </source>
</evidence>